<keyword evidence="2 4" id="KW-0378">Hydrolase</keyword>
<dbReference type="OrthoDB" id="447842at2759"/>
<dbReference type="Pfam" id="PF00293">
    <property type="entry name" value="NUDIX"/>
    <property type="match status" value="1"/>
</dbReference>
<dbReference type="GO" id="GO:0047631">
    <property type="term" value="F:ADP-ribose diphosphatase activity"/>
    <property type="evidence" value="ECO:0007669"/>
    <property type="project" value="TreeGrafter"/>
</dbReference>
<keyword evidence="5" id="KW-1185">Reference proteome</keyword>
<dbReference type="PANTHER" id="PTHR13994">
    <property type="entry name" value="NUDIX HYDROLASE RELATED"/>
    <property type="match status" value="1"/>
</dbReference>
<evidence type="ECO:0000256" key="2">
    <source>
        <dbReference type="ARBA" id="ARBA00022801"/>
    </source>
</evidence>
<dbReference type="Gene3D" id="3.90.79.10">
    <property type="entry name" value="Nucleoside Triphosphate Pyrophosphohydrolase"/>
    <property type="match status" value="1"/>
</dbReference>
<evidence type="ECO:0000256" key="1">
    <source>
        <dbReference type="ARBA" id="ARBA00005582"/>
    </source>
</evidence>
<dbReference type="EMBL" id="KN557581">
    <property type="protein sequence ID" value="KHJ87514.1"/>
    <property type="molecule type" value="Genomic_DNA"/>
</dbReference>
<dbReference type="PROSITE" id="PS00893">
    <property type="entry name" value="NUDIX_BOX"/>
    <property type="match status" value="1"/>
</dbReference>
<evidence type="ECO:0000313" key="4">
    <source>
        <dbReference type="EMBL" id="KHJ87514.1"/>
    </source>
</evidence>
<comment type="similarity">
    <text evidence="1">Belongs to the Nudix hydrolase family.</text>
</comment>
<feature type="domain" description="Nudix hydrolase" evidence="3">
    <location>
        <begin position="97"/>
        <end position="226"/>
    </location>
</feature>
<protein>
    <submittedName>
        <fullName evidence="4">Hydrolase, NUDIX family</fullName>
    </submittedName>
</protein>
<dbReference type="Pfam" id="PF18290">
    <property type="entry name" value="Nudix_hydro"/>
    <property type="match status" value="1"/>
</dbReference>
<evidence type="ECO:0000313" key="5">
    <source>
        <dbReference type="Proteomes" id="UP000053660"/>
    </source>
</evidence>
<dbReference type="InterPro" id="IPR000086">
    <property type="entry name" value="NUDIX_hydrolase_dom"/>
</dbReference>
<organism evidence="4 5">
    <name type="scientific">Oesophagostomum dentatum</name>
    <name type="common">Nodular worm</name>
    <dbReference type="NCBI Taxonomy" id="61180"/>
    <lineage>
        <taxon>Eukaryota</taxon>
        <taxon>Metazoa</taxon>
        <taxon>Ecdysozoa</taxon>
        <taxon>Nematoda</taxon>
        <taxon>Chromadorea</taxon>
        <taxon>Rhabditida</taxon>
        <taxon>Rhabditina</taxon>
        <taxon>Rhabditomorpha</taxon>
        <taxon>Strongyloidea</taxon>
        <taxon>Strongylidae</taxon>
        <taxon>Oesophagostomum</taxon>
    </lineage>
</organism>
<reference evidence="4 5" key="1">
    <citation type="submission" date="2014-03" db="EMBL/GenBank/DDBJ databases">
        <title>Draft genome of the hookworm Oesophagostomum dentatum.</title>
        <authorList>
            <person name="Mitreva M."/>
        </authorList>
    </citation>
    <scope>NUCLEOTIDE SEQUENCE [LARGE SCALE GENOMIC DNA]</scope>
    <source>
        <strain evidence="4 5">OD-Hann</strain>
    </source>
</reference>
<dbReference type="InterPro" id="IPR020084">
    <property type="entry name" value="NUDIX_hydrolase_CS"/>
</dbReference>
<dbReference type="GO" id="GO:0051287">
    <property type="term" value="F:NAD binding"/>
    <property type="evidence" value="ECO:0007669"/>
    <property type="project" value="TreeGrafter"/>
</dbReference>
<dbReference type="GO" id="GO:0035529">
    <property type="term" value="F:NADH pyrophosphatase activity"/>
    <property type="evidence" value="ECO:0007669"/>
    <property type="project" value="TreeGrafter"/>
</dbReference>
<proteinExistence type="inferred from homology"/>
<sequence>MNFRERADVFGGITVHSTDLKQSDKEKTKFTEIISEFLKQWKSKHVKGVWIKVDIKDSHIIPVLVDSGFVFHHAQPNYVMMTKWLPDTPSTLPRYAHTMIGAGGLVVDEEGRILLMREKRGYYLGWKFPGGASDPDESIFDTAAREVLEETGVRAVGKALLCFRQINASQYENVGDIYFVVLMDVIDGEIKPCPRETADCRWFTREELDAMPEDAFRIFSREILRRYDSWKAAGRKGCHIAPCQFTGRKCKMFYID</sequence>
<dbReference type="PANTHER" id="PTHR13994:SF13">
    <property type="entry name" value="FI03680P"/>
    <property type="match status" value="1"/>
</dbReference>
<gene>
    <name evidence="4" type="ORF">OESDEN_12709</name>
</gene>
<dbReference type="Gene3D" id="3.40.630.30">
    <property type="match status" value="1"/>
</dbReference>
<dbReference type="Proteomes" id="UP000053660">
    <property type="component" value="Unassembled WGS sequence"/>
</dbReference>
<evidence type="ECO:0000259" key="3">
    <source>
        <dbReference type="PROSITE" id="PS51462"/>
    </source>
</evidence>
<dbReference type="InterPro" id="IPR040618">
    <property type="entry name" value="Pre-Nudix"/>
</dbReference>
<dbReference type="PRINTS" id="PR01356">
    <property type="entry name" value="GFGPROTEIN"/>
</dbReference>
<dbReference type="InterPro" id="IPR015797">
    <property type="entry name" value="NUDIX_hydrolase-like_dom_sf"/>
</dbReference>
<dbReference type="PROSITE" id="PS51462">
    <property type="entry name" value="NUDIX"/>
    <property type="match status" value="1"/>
</dbReference>
<dbReference type="SUPFAM" id="SSF55811">
    <property type="entry name" value="Nudix"/>
    <property type="match status" value="1"/>
</dbReference>
<name>A0A0B1SRE1_OESDE</name>
<accession>A0A0B1SRE1</accession>
<dbReference type="AlphaFoldDB" id="A0A0B1SRE1"/>
<dbReference type="InterPro" id="IPR003293">
    <property type="entry name" value="Nudix_hydrolase6-like"/>
</dbReference>